<dbReference type="InterPro" id="IPR029063">
    <property type="entry name" value="SAM-dependent_MTases_sf"/>
</dbReference>
<dbReference type="AlphaFoldDB" id="A0A7W9BUU0"/>
<evidence type="ECO:0000313" key="1">
    <source>
        <dbReference type="EMBL" id="MBB5730528.1"/>
    </source>
</evidence>
<dbReference type="Gene3D" id="3.40.50.150">
    <property type="entry name" value="Vaccinia Virus protein VP39"/>
    <property type="match status" value="1"/>
</dbReference>
<dbReference type="SUPFAM" id="SSF53335">
    <property type="entry name" value="S-adenosyl-L-methionine-dependent methyltransferases"/>
    <property type="match status" value="1"/>
</dbReference>
<protein>
    <submittedName>
        <fullName evidence="1">2-polyprenyl-3-methyl-5-hydroxy-6-metoxy-1, 4-benzoquinol methylase</fullName>
    </submittedName>
</protein>
<gene>
    <name evidence="1" type="ORF">FHS99_003031</name>
</gene>
<evidence type="ECO:0000313" key="2">
    <source>
        <dbReference type="Proteomes" id="UP000546701"/>
    </source>
</evidence>
<reference evidence="1 2" key="1">
    <citation type="submission" date="2020-08" db="EMBL/GenBank/DDBJ databases">
        <title>Genomic Encyclopedia of Type Strains, Phase IV (KMG-IV): sequencing the most valuable type-strain genomes for metagenomic binning, comparative biology and taxonomic classification.</title>
        <authorList>
            <person name="Goeker M."/>
        </authorList>
    </citation>
    <scope>NUCLEOTIDE SEQUENCE [LARGE SCALE GENOMIC DNA]</scope>
    <source>
        <strain evidence="1 2">DSM 103336</strain>
    </source>
</reference>
<keyword evidence="1" id="KW-0489">Methyltransferase</keyword>
<organism evidence="1 2">
    <name type="scientific">Sphingomonas prati</name>
    <dbReference type="NCBI Taxonomy" id="1843237"/>
    <lineage>
        <taxon>Bacteria</taxon>
        <taxon>Pseudomonadati</taxon>
        <taxon>Pseudomonadota</taxon>
        <taxon>Alphaproteobacteria</taxon>
        <taxon>Sphingomonadales</taxon>
        <taxon>Sphingomonadaceae</taxon>
        <taxon>Sphingomonas</taxon>
    </lineage>
</organism>
<comment type="caution">
    <text evidence="1">The sequence shown here is derived from an EMBL/GenBank/DDBJ whole genome shotgun (WGS) entry which is preliminary data.</text>
</comment>
<dbReference type="CDD" id="cd02440">
    <property type="entry name" value="AdoMet_MTases"/>
    <property type="match status" value="1"/>
</dbReference>
<proteinExistence type="predicted"/>
<keyword evidence="1" id="KW-0808">Transferase</keyword>
<dbReference type="GO" id="GO:0032259">
    <property type="term" value="P:methylation"/>
    <property type="evidence" value="ECO:0007669"/>
    <property type="project" value="UniProtKB-KW"/>
</dbReference>
<name>A0A7W9BUU0_9SPHN</name>
<dbReference type="EMBL" id="JACIJR010000007">
    <property type="protein sequence ID" value="MBB5730528.1"/>
    <property type="molecule type" value="Genomic_DNA"/>
</dbReference>
<keyword evidence="2" id="KW-1185">Reference proteome</keyword>
<dbReference type="RefSeq" id="WP_157176969.1">
    <property type="nucleotide sequence ID" value="NZ_BMJP01000005.1"/>
</dbReference>
<dbReference type="OrthoDB" id="2548453at2"/>
<dbReference type="Proteomes" id="UP000546701">
    <property type="component" value="Unassembled WGS sequence"/>
</dbReference>
<dbReference type="GO" id="GO:0008168">
    <property type="term" value="F:methyltransferase activity"/>
    <property type="evidence" value="ECO:0007669"/>
    <property type="project" value="UniProtKB-KW"/>
</dbReference>
<accession>A0A7W9BUU0</accession>
<sequence>MIIEEQRELRPFGLWPDVSSAITGLGGSGGATDTTYVFHSDYVTTRAGLVTFSGRFHDLRATKGKLRIRVRAMPYGSEASTTAKTMVLRLTDVAAQDGRWSVTLNAKPGYYHAIMGRLVEDTDAAATKLSIDCDGWGDGSAHKAKMLDAKKTVFARGSVVGRSWWGRPSPVDQVGLISSEPATIAEPASQMCTGNQMEEPAYRAWLDKLGMGVHWHRKQWEVVYIMAVLEAQGMLRPGSRGLGFGCGAECFPSYFASLGCEILATDMPVGHQQLAGWLNTGQHSTAIEQLHWPSLCDAETHAKNVSFRPVDMNAMPDDLRGFDFCWSACAFEHLGSIEAGLRFIHQAVDRLRPGGVAVHTTELNLSSDTATVDNESTVLFRRRDMERLALELTAAGHHVLPLKYDAGDRPLDLHIDVPPFAQTNHLKIALRQFVTTSFGIAVIRGPDVR</sequence>